<proteinExistence type="predicted"/>
<evidence type="ECO:0000256" key="1">
    <source>
        <dbReference type="SAM" id="MobiDB-lite"/>
    </source>
</evidence>
<feature type="compositionally biased region" description="Basic and acidic residues" evidence="1">
    <location>
        <begin position="18"/>
        <end position="47"/>
    </location>
</feature>
<protein>
    <submittedName>
        <fullName evidence="2">Uncharacterized protein</fullName>
    </submittedName>
</protein>
<comment type="caution">
    <text evidence="2">The sequence shown here is derived from an EMBL/GenBank/DDBJ whole genome shotgun (WGS) entry which is preliminary data.</text>
</comment>
<evidence type="ECO:0000313" key="2">
    <source>
        <dbReference type="EMBL" id="CAA2949068.1"/>
    </source>
</evidence>
<name>A0A8S0PI74_OLEEU</name>
<dbReference type="Proteomes" id="UP000594638">
    <property type="component" value="Unassembled WGS sequence"/>
</dbReference>
<evidence type="ECO:0000313" key="3">
    <source>
        <dbReference type="Proteomes" id="UP000594638"/>
    </source>
</evidence>
<keyword evidence="3" id="KW-1185">Reference proteome</keyword>
<feature type="region of interest" description="Disordered" evidence="1">
    <location>
        <begin position="16"/>
        <end position="84"/>
    </location>
</feature>
<dbReference type="AlphaFoldDB" id="A0A8S0PI74"/>
<dbReference type="EMBL" id="CACTIH010000071">
    <property type="protein sequence ID" value="CAA2949068.1"/>
    <property type="molecule type" value="Genomic_DNA"/>
</dbReference>
<gene>
    <name evidence="2" type="ORF">OLEA9_A031895</name>
</gene>
<accession>A0A8S0PI74</accession>
<reference evidence="2 3" key="1">
    <citation type="submission" date="2019-12" db="EMBL/GenBank/DDBJ databases">
        <authorList>
            <person name="Alioto T."/>
            <person name="Alioto T."/>
            <person name="Gomez Garrido J."/>
        </authorList>
    </citation>
    <scope>NUCLEOTIDE SEQUENCE [LARGE SCALE GENOMIC DNA]</scope>
</reference>
<dbReference type="Gramene" id="OE9A031895T1">
    <property type="protein sequence ID" value="OE9A031895C1"/>
    <property type="gene ID" value="OE9A031895"/>
</dbReference>
<sequence length="237" mass="27774">MEVHYTLNPTDDELLEPFWKESRPFDDKVDPKLDNVASKDEGKKESQSDDAQSSFAHPQCPKTFDRPSMSSHLHSSKTARRPSPSYDYITHIIKQEIRCVEERLQGKMSERFNQVEMKIDLFLQLAGRGRVQSERSEFDDRAFSTGNQQNKEAREQYDVIIEDALMKKSRRISNSRLFLHMMMGHRVKRRATVLLSPYTNPLKRRKLLNIQAYDPLREVDPVKVEDLYKWLANASTR</sequence>
<organism evidence="2 3">
    <name type="scientific">Olea europaea subsp. europaea</name>
    <dbReference type="NCBI Taxonomy" id="158383"/>
    <lineage>
        <taxon>Eukaryota</taxon>
        <taxon>Viridiplantae</taxon>
        <taxon>Streptophyta</taxon>
        <taxon>Embryophyta</taxon>
        <taxon>Tracheophyta</taxon>
        <taxon>Spermatophyta</taxon>
        <taxon>Magnoliopsida</taxon>
        <taxon>eudicotyledons</taxon>
        <taxon>Gunneridae</taxon>
        <taxon>Pentapetalae</taxon>
        <taxon>asterids</taxon>
        <taxon>lamiids</taxon>
        <taxon>Lamiales</taxon>
        <taxon>Oleaceae</taxon>
        <taxon>Oleeae</taxon>
        <taxon>Olea</taxon>
    </lineage>
</organism>